<organism evidence="2 3">
    <name type="scientific">Candidatus Scatomonas pullistercoris</name>
    <dbReference type="NCBI Taxonomy" id="2840920"/>
    <lineage>
        <taxon>Bacteria</taxon>
        <taxon>Bacillati</taxon>
        <taxon>Bacillota</taxon>
        <taxon>Clostridia</taxon>
        <taxon>Lachnospirales</taxon>
        <taxon>Lachnospiraceae</taxon>
        <taxon>Lachnospiraceae incertae sedis</taxon>
        <taxon>Candidatus Scatomonas</taxon>
    </lineage>
</organism>
<dbReference type="InterPro" id="IPR007138">
    <property type="entry name" value="ABM_dom"/>
</dbReference>
<proteinExistence type="predicted"/>
<accession>A0A9D1P540</accession>
<dbReference type="GO" id="GO:0004497">
    <property type="term" value="F:monooxygenase activity"/>
    <property type="evidence" value="ECO:0007669"/>
    <property type="project" value="UniProtKB-KW"/>
</dbReference>
<dbReference type="Gene3D" id="3.30.70.100">
    <property type="match status" value="1"/>
</dbReference>
<feature type="domain" description="ABM" evidence="1">
    <location>
        <begin position="2"/>
        <end position="98"/>
    </location>
</feature>
<dbReference type="InterPro" id="IPR011008">
    <property type="entry name" value="Dimeric_a/b-barrel"/>
</dbReference>
<dbReference type="Pfam" id="PF03992">
    <property type="entry name" value="ABM"/>
    <property type="match status" value="1"/>
</dbReference>
<name>A0A9D1P540_9FIRM</name>
<keyword evidence="2" id="KW-0503">Monooxygenase</keyword>
<reference evidence="2" key="2">
    <citation type="journal article" date="2021" name="PeerJ">
        <title>Extensive microbial diversity within the chicken gut microbiome revealed by metagenomics and culture.</title>
        <authorList>
            <person name="Gilroy R."/>
            <person name="Ravi A."/>
            <person name="Getino M."/>
            <person name="Pursley I."/>
            <person name="Horton D.L."/>
            <person name="Alikhan N.F."/>
            <person name="Baker D."/>
            <person name="Gharbi K."/>
            <person name="Hall N."/>
            <person name="Watson M."/>
            <person name="Adriaenssens E.M."/>
            <person name="Foster-Nyarko E."/>
            <person name="Jarju S."/>
            <person name="Secka A."/>
            <person name="Antonio M."/>
            <person name="Oren A."/>
            <person name="Chaudhuri R.R."/>
            <person name="La Ragione R."/>
            <person name="Hildebrand F."/>
            <person name="Pallen M.J."/>
        </authorList>
    </citation>
    <scope>NUCLEOTIDE SEQUENCE</scope>
    <source>
        <strain evidence="2">CHK188-20938</strain>
    </source>
</reference>
<keyword evidence="2" id="KW-0560">Oxidoreductase</keyword>
<evidence type="ECO:0000259" key="1">
    <source>
        <dbReference type="PROSITE" id="PS51725"/>
    </source>
</evidence>
<protein>
    <submittedName>
        <fullName evidence="2">Antibiotic biosynthesis monooxygenase</fullName>
    </submittedName>
</protein>
<dbReference type="EMBL" id="DVOO01000030">
    <property type="protein sequence ID" value="HIV26237.1"/>
    <property type="molecule type" value="Genomic_DNA"/>
</dbReference>
<evidence type="ECO:0000313" key="3">
    <source>
        <dbReference type="Proteomes" id="UP000824169"/>
    </source>
</evidence>
<dbReference type="SUPFAM" id="SSF54909">
    <property type="entry name" value="Dimeric alpha+beta barrel"/>
    <property type="match status" value="1"/>
</dbReference>
<reference evidence="2" key="1">
    <citation type="submission" date="2020-10" db="EMBL/GenBank/DDBJ databases">
        <authorList>
            <person name="Gilroy R."/>
        </authorList>
    </citation>
    <scope>NUCLEOTIDE SEQUENCE</scope>
    <source>
        <strain evidence="2">CHK188-20938</strain>
    </source>
</reference>
<gene>
    <name evidence="2" type="ORF">IAB71_10750</name>
</gene>
<dbReference type="PROSITE" id="PS51725">
    <property type="entry name" value="ABM"/>
    <property type="match status" value="1"/>
</dbReference>
<evidence type="ECO:0000313" key="2">
    <source>
        <dbReference type="EMBL" id="HIV26237.1"/>
    </source>
</evidence>
<dbReference type="AlphaFoldDB" id="A0A9D1P540"/>
<comment type="caution">
    <text evidence="2">The sequence shown here is derived from an EMBL/GenBank/DDBJ whole genome shotgun (WGS) entry which is preliminary data.</text>
</comment>
<dbReference type="Proteomes" id="UP000824169">
    <property type="component" value="Unassembled WGS sequence"/>
</dbReference>
<sequence>MYTCTTIGKLKEGKLEEVLKAAEVLGAATRKQKGNVYYYVYIPEGRPNCFATTEGWETKADFKAHVGHTDDPSDPLRRFNEIVLPASLAEPDIFLGEVYF</sequence>